<dbReference type="InterPro" id="IPR036186">
    <property type="entry name" value="Serpin_sf"/>
</dbReference>
<dbReference type="InterPro" id="IPR023795">
    <property type="entry name" value="Serpin_CS"/>
</dbReference>
<reference evidence="4 5" key="1">
    <citation type="submission" date="2017-07" db="EMBL/GenBank/DDBJ databases">
        <title>Genomes of Fischerella (Mastigocladus) sp. strains.</title>
        <authorList>
            <person name="Miller S.R."/>
        </authorList>
    </citation>
    <scope>NUCLEOTIDE SEQUENCE [LARGE SCALE GENOMIC DNA]</scope>
    <source>
        <strain evidence="4 5">CCMEE 5330</strain>
    </source>
</reference>
<dbReference type="Gene3D" id="2.30.39.10">
    <property type="entry name" value="Alpha-1-antitrypsin, domain 1"/>
    <property type="match status" value="1"/>
</dbReference>
<comment type="caution">
    <text evidence="4">The sequence shown here is derived from an EMBL/GenBank/DDBJ whole genome shotgun (WGS) entry which is preliminary data.</text>
</comment>
<dbReference type="GO" id="GO:0005615">
    <property type="term" value="C:extracellular space"/>
    <property type="evidence" value="ECO:0007669"/>
    <property type="project" value="InterPro"/>
</dbReference>
<dbReference type="InterPro" id="IPR042185">
    <property type="entry name" value="Serpin_sf_2"/>
</dbReference>
<dbReference type="PROSITE" id="PS00284">
    <property type="entry name" value="SERPIN"/>
    <property type="match status" value="1"/>
</dbReference>
<proteinExistence type="inferred from homology"/>
<evidence type="ECO:0000313" key="4">
    <source>
        <dbReference type="EMBL" id="PMB44316.1"/>
    </source>
</evidence>
<evidence type="ECO:0000256" key="1">
    <source>
        <dbReference type="RuleBase" id="RU000411"/>
    </source>
</evidence>
<dbReference type="PANTHER" id="PTHR11461:SF211">
    <property type="entry name" value="GH10112P-RELATED"/>
    <property type="match status" value="1"/>
</dbReference>
<dbReference type="FunFam" id="3.30.497.10:FF:000001">
    <property type="entry name" value="Serine protease inhibitor"/>
    <property type="match status" value="1"/>
</dbReference>
<dbReference type="InterPro" id="IPR023796">
    <property type="entry name" value="Serpin_dom"/>
</dbReference>
<dbReference type="PANTHER" id="PTHR11461">
    <property type="entry name" value="SERINE PROTEASE INHIBITOR, SERPIN"/>
    <property type="match status" value="1"/>
</dbReference>
<accession>A0A2N6MCA1</accession>
<evidence type="ECO:0000259" key="3">
    <source>
        <dbReference type="SMART" id="SM00093"/>
    </source>
</evidence>
<name>A0A2N6MCA1_9CYAN</name>
<organism evidence="4 5">
    <name type="scientific">Fischerella thermalis CCMEE 5330</name>
    <dbReference type="NCBI Taxonomy" id="2019670"/>
    <lineage>
        <taxon>Bacteria</taxon>
        <taxon>Bacillati</taxon>
        <taxon>Cyanobacteriota</taxon>
        <taxon>Cyanophyceae</taxon>
        <taxon>Nostocales</taxon>
        <taxon>Hapalosiphonaceae</taxon>
        <taxon>Fischerella</taxon>
    </lineage>
</organism>
<dbReference type="RefSeq" id="WP_102206871.1">
    <property type="nucleotide sequence ID" value="NZ_NMQI01000239.1"/>
</dbReference>
<dbReference type="SMART" id="SM00093">
    <property type="entry name" value="SERPIN"/>
    <property type="match status" value="1"/>
</dbReference>
<dbReference type="CDD" id="cd19588">
    <property type="entry name" value="serpin_miropin-like"/>
    <property type="match status" value="1"/>
</dbReference>
<sequence length="438" mass="49603">MKQKFGSSWEKFLQRRYAVRLGRRYALAAASVVLMGVIGCTQVEGNTKVYAQSGVPRSESLAQKSVLPDTKLILANTKFGFKLFEEVLKQENNKNVFISPASVAIALDMTYNGANGSTQRAMAKALELQGLSLQEINSSNAALKQLLENSDPEIQLSIANSLWANQEVKFNPDFLKKNQDFYQAKVTNLNFQDPNSVSKINNWVSESTRGRIDKIVEKIEPDQVLFLLNAIYFKGKWTNEFDKQQTVQQPFYLTSSTQKQHPMMSQKGEYKYYENEQFQAASLPYGKDGKFSFYVFLPKKNSNLKSFYENLNADNWEKWMSQFSLREGLIRLPRFKMDYKVTLNTALEALGMGEAFTNQADFSQMGQNFQISEVKHKTFVEVNEEGTEAAATTSVAVNVVSATVNQQPFQMIVDRPFFCAIRDNQTGSILFMGAILDP</sequence>
<protein>
    <submittedName>
        <fullName evidence="4">Proteinase inhibitor I4 serpin</fullName>
    </submittedName>
</protein>
<keyword evidence="2" id="KW-1133">Transmembrane helix</keyword>
<dbReference type="AlphaFoldDB" id="A0A2N6MCA1"/>
<keyword evidence="2" id="KW-0472">Membrane</keyword>
<dbReference type="EMBL" id="NMQI01000239">
    <property type="protein sequence ID" value="PMB44316.1"/>
    <property type="molecule type" value="Genomic_DNA"/>
</dbReference>
<dbReference type="Proteomes" id="UP000234966">
    <property type="component" value="Unassembled WGS sequence"/>
</dbReference>
<comment type="similarity">
    <text evidence="1">Belongs to the serpin family.</text>
</comment>
<dbReference type="GO" id="GO:0004867">
    <property type="term" value="F:serine-type endopeptidase inhibitor activity"/>
    <property type="evidence" value="ECO:0007669"/>
    <property type="project" value="InterPro"/>
</dbReference>
<dbReference type="Gene3D" id="3.30.497.10">
    <property type="entry name" value="Antithrombin, subunit I, domain 2"/>
    <property type="match status" value="1"/>
</dbReference>
<evidence type="ECO:0000256" key="2">
    <source>
        <dbReference type="SAM" id="Phobius"/>
    </source>
</evidence>
<gene>
    <name evidence="4" type="ORF">CEN41_10780</name>
</gene>
<keyword evidence="2" id="KW-0812">Transmembrane</keyword>
<feature type="domain" description="Serpin" evidence="3">
    <location>
        <begin position="81"/>
        <end position="438"/>
    </location>
</feature>
<dbReference type="SUPFAM" id="SSF56574">
    <property type="entry name" value="Serpins"/>
    <property type="match status" value="1"/>
</dbReference>
<feature type="transmembrane region" description="Helical" evidence="2">
    <location>
        <begin position="21"/>
        <end position="39"/>
    </location>
</feature>
<dbReference type="Pfam" id="PF00079">
    <property type="entry name" value="Serpin"/>
    <property type="match status" value="1"/>
</dbReference>
<dbReference type="InterPro" id="IPR000215">
    <property type="entry name" value="Serpin_fam"/>
</dbReference>
<dbReference type="InterPro" id="IPR042178">
    <property type="entry name" value="Serpin_sf_1"/>
</dbReference>
<evidence type="ECO:0000313" key="5">
    <source>
        <dbReference type="Proteomes" id="UP000234966"/>
    </source>
</evidence>